<dbReference type="KEGG" id="fax:FUAX_44500"/>
<gene>
    <name evidence="3" type="ORF">FUAX_44500</name>
</gene>
<dbReference type="SUPFAM" id="SSF88874">
    <property type="entry name" value="Receptor-binding domain of short tail fibre protein gp12"/>
    <property type="match status" value="1"/>
</dbReference>
<evidence type="ECO:0000313" key="3">
    <source>
        <dbReference type="EMBL" id="BDD12018.1"/>
    </source>
</evidence>
<feature type="signal peptide" evidence="2">
    <location>
        <begin position="1"/>
        <end position="26"/>
    </location>
</feature>
<dbReference type="AlphaFoldDB" id="A0AAU9CVH3"/>
<name>A0AAU9CVH3_9BACT</name>
<dbReference type="Gene3D" id="3.90.1340.10">
    <property type="entry name" value="Phage tail collar domain"/>
    <property type="match status" value="1"/>
</dbReference>
<proteinExistence type="predicted"/>
<sequence>MNKISSQMKKILLIAVCMMVVCDLIAQTNQGIVVQGIARDSDKVALGEQDLEFTFIISGSSGTEYEETKTLRTDPYGVFSHVIGQGSQVGTKTFANINYGNQPLKLEIKASYDGGTPKTISNSPFKHVPYAYHAVNGVPPGTIMAYIAGNTAPSGWQICDGSAVPSGTALRNMGVTNTPDLRGMFLRGAGRGTYTNTAGSRVEGPNLKSSQKDTYKSHTHSSGSLETDNDGEHRHKIEGEDASGVGDSEHGDYVLENGNTGNDDKNFYTSYNGSHSHDITGSVGSSGSTETRPVNYGVHYIIKL</sequence>
<dbReference type="Proteomes" id="UP001348817">
    <property type="component" value="Plasmid pFA2"/>
</dbReference>
<dbReference type="RefSeq" id="WP_338395167.1">
    <property type="nucleotide sequence ID" value="NZ_AP025316.1"/>
</dbReference>
<evidence type="ECO:0000256" key="1">
    <source>
        <dbReference type="SAM" id="MobiDB-lite"/>
    </source>
</evidence>
<keyword evidence="2" id="KW-0732">Signal</keyword>
<evidence type="ECO:0000256" key="2">
    <source>
        <dbReference type="SAM" id="SignalP"/>
    </source>
</evidence>
<feature type="compositionally biased region" description="Polar residues" evidence="1">
    <location>
        <begin position="257"/>
        <end position="269"/>
    </location>
</feature>
<reference evidence="3 4" key="1">
    <citation type="submission" date="2021-12" db="EMBL/GenBank/DDBJ databases">
        <title>Genome sequencing of bacteria with rrn-lacking chromosome and rrn-plasmid.</title>
        <authorList>
            <person name="Anda M."/>
            <person name="Iwasaki W."/>
        </authorList>
    </citation>
    <scope>NUCLEOTIDE SEQUENCE [LARGE SCALE GENOMIC DNA]</scope>
    <source>
        <strain evidence="3 4">DSM 100852</strain>
        <plasmid evidence="3 4">pFA2</plasmid>
    </source>
</reference>
<protein>
    <recommendedName>
        <fullName evidence="5">Tail fiber protein</fullName>
    </recommendedName>
</protein>
<evidence type="ECO:0000313" key="4">
    <source>
        <dbReference type="Proteomes" id="UP001348817"/>
    </source>
</evidence>
<accession>A0AAU9CVH3</accession>
<feature type="region of interest" description="Disordered" evidence="1">
    <location>
        <begin position="192"/>
        <end position="269"/>
    </location>
</feature>
<feature type="chain" id="PRO_5043504854" description="Tail fiber protein" evidence="2">
    <location>
        <begin position="27"/>
        <end position="304"/>
    </location>
</feature>
<geneLocation type="plasmid" evidence="3 4">
    <name>pFA2</name>
</geneLocation>
<dbReference type="EMBL" id="AP025316">
    <property type="protein sequence ID" value="BDD12018.1"/>
    <property type="molecule type" value="Genomic_DNA"/>
</dbReference>
<organism evidence="3 4">
    <name type="scientific">Fulvitalea axinellae</name>
    <dbReference type="NCBI Taxonomy" id="1182444"/>
    <lineage>
        <taxon>Bacteria</taxon>
        <taxon>Pseudomonadati</taxon>
        <taxon>Bacteroidota</taxon>
        <taxon>Cytophagia</taxon>
        <taxon>Cytophagales</taxon>
        <taxon>Persicobacteraceae</taxon>
        <taxon>Fulvitalea</taxon>
    </lineage>
</organism>
<keyword evidence="4" id="KW-1185">Reference proteome</keyword>
<feature type="compositionally biased region" description="Basic and acidic residues" evidence="1">
    <location>
        <begin position="230"/>
        <end position="239"/>
    </location>
</feature>
<dbReference type="InterPro" id="IPR037053">
    <property type="entry name" value="Phage_tail_collar_dom_sf"/>
</dbReference>
<keyword evidence="3" id="KW-0614">Plasmid</keyword>
<evidence type="ECO:0008006" key="5">
    <source>
        <dbReference type="Google" id="ProtNLM"/>
    </source>
</evidence>